<reference evidence="1 4" key="3">
    <citation type="submission" date="2019-12" db="EMBL/GenBank/DDBJ databases">
        <title>Engineering Photorhabdus to improve their lethality against agricultural pests.</title>
        <authorList>
            <person name="Machado R.A.R."/>
        </authorList>
    </citation>
    <scope>NUCLEOTIDE SEQUENCE [LARGE SCALE GENOMIC DNA]</scope>
    <source>
        <strain evidence="1 4">M-CN4</strain>
    </source>
</reference>
<evidence type="ECO:0000313" key="4">
    <source>
        <dbReference type="Proteomes" id="UP000466619"/>
    </source>
</evidence>
<reference evidence="2 3" key="2">
    <citation type="journal article" date="2018" name="Int. J. Syst. Evol. Microbiol.">
        <title>Whole-genome-based revisit of Photorhabdus phylogeny: proposal for the elevation of most Photorhabdus subspecies to the species level and description of one novel species Photorhabdus bodei sp. nov., and one novel subspecies Photorhabdus laumondii subsp. clarkei subsp. nov.</title>
        <authorList>
            <person name="Machado R.A.R."/>
            <person name="Wuthrich D."/>
            <person name="Kuhnert P."/>
            <person name="Arce C.C.M."/>
            <person name="Thonen L."/>
            <person name="Ruiz C."/>
            <person name="Zhang X."/>
            <person name="Robert C.A.M."/>
            <person name="Karimi J."/>
            <person name="Kamali S."/>
            <person name="Ma J."/>
            <person name="Bruggmann R."/>
            <person name="Erb M."/>
        </authorList>
    </citation>
    <scope>NUCLEOTIDE SEQUENCE [LARGE SCALE GENOMIC DNA]</scope>
    <source>
        <strain evidence="2 3">LJ24-63</strain>
    </source>
</reference>
<evidence type="ECO:0000313" key="3">
    <source>
        <dbReference type="Proteomes" id="UP000250919"/>
    </source>
</evidence>
<evidence type="ECO:0000313" key="1">
    <source>
        <dbReference type="EMBL" id="NDL05253.1"/>
    </source>
</evidence>
<evidence type="ECO:0000313" key="2">
    <source>
        <dbReference type="EMBL" id="RAX11481.1"/>
    </source>
</evidence>
<proteinExistence type="predicted"/>
<dbReference type="InterPro" id="IPR029035">
    <property type="entry name" value="DHS-like_NAD/FAD-binding_dom"/>
</dbReference>
<organism evidence="2 3">
    <name type="scientific">Photorhabdus bodei</name>
    <dbReference type="NCBI Taxonomy" id="2029681"/>
    <lineage>
        <taxon>Bacteria</taxon>
        <taxon>Pseudomonadati</taxon>
        <taxon>Pseudomonadota</taxon>
        <taxon>Gammaproteobacteria</taxon>
        <taxon>Enterobacterales</taxon>
        <taxon>Morganellaceae</taxon>
        <taxon>Photorhabdus</taxon>
    </lineage>
</organism>
<sequence length="381" mass="44983">MAELVDSIEIEDIYEQEISFLIGSGASSGIFPTLATAMKINENQWETIETLGQYFDEMEKKELKALLFMHYYKQCIKPVMTFNWEDEKERDSLVDGSKTQVIDNYKKLICTLYDLLQVRKEHGKIINIFTTNYDSCVVDAYEELLREEKISLNLNDGAKGFKTKFLEARHFDSIEVQKGVFDNSEYKIPQLNIIHLHGSVYWIKSGESIQVKYHGNNQDQFIDIATPELEHFKSVIECPNSKRTDFEDIKFADNFHKLSSEFWEKYSALPIVNPTKWKFHETVFEEHYYQMLRYMSYILEKKNSILVVFGFSFADEHIRNLIKRSLGNRTLTMFICCYDEQSYQAIYPWFKEYKNVKFVKIDKTMDFSIFNSDVFSMSSHK</sequence>
<dbReference type="Proteomes" id="UP000466619">
    <property type="component" value="Unassembled WGS sequence"/>
</dbReference>
<name>A0A329X441_9GAMM</name>
<dbReference type="RefSeq" id="WP_112895679.1">
    <property type="nucleotide sequence ID" value="NZ_CAWNYH010000023.1"/>
</dbReference>
<accession>A0A329X441</accession>
<reference evidence="2" key="1">
    <citation type="submission" date="2017-08" db="EMBL/GenBank/DDBJ databases">
        <authorList>
            <person name="de Groot N.N."/>
        </authorList>
    </citation>
    <scope>NUCLEOTIDE SEQUENCE</scope>
    <source>
        <strain evidence="2">LJ24-63</strain>
    </source>
</reference>
<dbReference type="AlphaFoldDB" id="A0A329X441"/>
<keyword evidence="4" id="KW-1185">Reference proteome</keyword>
<dbReference type="EMBL" id="NSCM01000023">
    <property type="protein sequence ID" value="RAX11481.1"/>
    <property type="molecule type" value="Genomic_DNA"/>
</dbReference>
<comment type="caution">
    <text evidence="2">The sequence shown here is derived from an EMBL/GenBank/DDBJ whole genome shotgun (WGS) entry which is preliminary data.</text>
</comment>
<dbReference type="SUPFAM" id="SSF52467">
    <property type="entry name" value="DHS-like NAD/FAD-binding domain"/>
    <property type="match status" value="1"/>
</dbReference>
<gene>
    <name evidence="2" type="ORF">CKY02_13370</name>
    <name evidence="1" type="ORF">GPY48_19270</name>
</gene>
<dbReference type="GeneID" id="88806839"/>
<dbReference type="Proteomes" id="UP000250919">
    <property type="component" value="Unassembled WGS sequence"/>
</dbReference>
<protein>
    <submittedName>
        <fullName evidence="2">Uncharacterized protein</fullName>
    </submittedName>
</protein>
<dbReference type="EMBL" id="WSFC01000055">
    <property type="protein sequence ID" value="NDL05253.1"/>
    <property type="molecule type" value="Genomic_DNA"/>
</dbReference>